<dbReference type="EMBL" id="JAAIUW010000013">
    <property type="protein sequence ID" value="KAF7803640.1"/>
    <property type="molecule type" value="Genomic_DNA"/>
</dbReference>
<dbReference type="PANTHER" id="PTHR34661:SF1">
    <property type="entry name" value="INCREASED DNA METHYLATION 3"/>
    <property type="match status" value="1"/>
</dbReference>
<dbReference type="PANTHER" id="PTHR34661">
    <property type="entry name" value="INCREASED DNA METHYLATION 3"/>
    <property type="match status" value="1"/>
</dbReference>
<accession>A0A834SJD4</accession>
<dbReference type="Proteomes" id="UP000634136">
    <property type="component" value="Unassembled WGS sequence"/>
</dbReference>
<proteinExistence type="predicted"/>
<dbReference type="OrthoDB" id="1211981at2759"/>
<dbReference type="CDD" id="cd06464">
    <property type="entry name" value="ACD_sHsps-like"/>
    <property type="match status" value="1"/>
</dbReference>
<dbReference type="GO" id="GO:0005634">
    <property type="term" value="C:nucleus"/>
    <property type="evidence" value="ECO:0007669"/>
    <property type="project" value="TreeGrafter"/>
</dbReference>
<evidence type="ECO:0000313" key="1">
    <source>
        <dbReference type="EMBL" id="KAF7803640.1"/>
    </source>
</evidence>
<reference evidence="1" key="1">
    <citation type="submission" date="2020-09" db="EMBL/GenBank/DDBJ databases">
        <title>Genome-Enabled Discovery of Anthraquinone Biosynthesis in Senna tora.</title>
        <authorList>
            <person name="Kang S.-H."/>
            <person name="Pandey R.P."/>
            <person name="Lee C.-M."/>
            <person name="Sim J.-S."/>
            <person name="Jeong J.-T."/>
            <person name="Choi B.-S."/>
            <person name="Jung M."/>
            <person name="Ginzburg D."/>
            <person name="Zhao K."/>
            <person name="Won S.Y."/>
            <person name="Oh T.-J."/>
            <person name="Yu Y."/>
            <person name="Kim N.-H."/>
            <person name="Lee O.R."/>
            <person name="Lee T.-H."/>
            <person name="Bashyal P."/>
            <person name="Kim T.-S."/>
            <person name="Lee W.-H."/>
            <person name="Kawkins C."/>
            <person name="Kim C.-K."/>
            <person name="Kim J.S."/>
            <person name="Ahn B.O."/>
            <person name="Rhee S.Y."/>
            <person name="Sohng J.K."/>
        </authorList>
    </citation>
    <scope>NUCLEOTIDE SEQUENCE</scope>
    <source>
        <tissue evidence="1">Leaf</tissue>
    </source>
</reference>
<evidence type="ECO:0000313" key="2">
    <source>
        <dbReference type="Proteomes" id="UP000634136"/>
    </source>
</evidence>
<dbReference type="InterPro" id="IPR039321">
    <property type="entry name" value="IDM2/3-like"/>
</dbReference>
<sequence>MVEDTALNVFTEDFCWFTARRETSLLKSLSRNLDASLKVSAQDSQSDMDSNGKINDMMSVKPLISDSTFLLNFIMSNYLGPDVKSEKPICSAAQRLVAGLPPYTSSDLGPSYVSISLLERLYYHVLRDAQPNLVLEQSMLHMYLKGNLFLPSSESTEDNQQFTDFFPLNLHQQIWYPDSFRIVKAVVLIVDPVTSYIKEEDMKRFKYLTGVNNLKVDINECLHTELGNQARKEGEDNCINKEQAANSNGQCPQFQQKCKRKYFHDSPPIPEFPCVFPIKHDAKRDPSNGPTLMPLLSIPHIQDCDIEASLHLTGTAIRGLQGPPVGVVDIGISKSAYLFRVALPGVTKDHGQFSCEIESDGRVHIRGLLTGGRTIRKQSRVFEMKVHHLCPPGPFTLSFSLPGAVDPRLLAPNFRMMIEPVQERLEELLISMQGVGTLLLPWLGLEPSVVGERSGDRLAAGLAEPEGCGGLSVTIEGAGEDASQSKHGAWVAVGGDVGE</sequence>
<organism evidence="1 2">
    <name type="scientific">Senna tora</name>
    <dbReference type="NCBI Taxonomy" id="362788"/>
    <lineage>
        <taxon>Eukaryota</taxon>
        <taxon>Viridiplantae</taxon>
        <taxon>Streptophyta</taxon>
        <taxon>Embryophyta</taxon>
        <taxon>Tracheophyta</taxon>
        <taxon>Spermatophyta</taxon>
        <taxon>Magnoliopsida</taxon>
        <taxon>eudicotyledons</taxon>
        <taxon>Gunneridae</taxon>
        <taxon>Pentapetalae</taxon>
        <taxon>rosids</taxon>
        <taxon>fabids</taxon>
        <taxon>Fabales</taxon>
        <taxon>Fabaceae</taxon>
        <taxon>Caesalpinioideae</taxon>
        <taxon>Cassia clade</taxon>
        <taxon>Senna</taxon>
    </lineage>
</organism>
<name>A0A834SJD4_9FABA</name>
<gene>
    <name evidence="1" type="ORF">G2W53_042751</name>
</gene>
<protein>
    <submittedName>
        <fullName evidence="1">Increased DNA methylation 3-like isoform X1</fullName>
    </submittedName>
</protein>
<dbReference type="AlphaFoldDB" id="A0A834SJD4"/>
<comment type="caution">
    <text evidence="1">The sequence shown here is derived from an EMBL/GenBank/DDBJ whole genome shotgun (WGS) entry which is preliminary data.</text>
</comment>
<keyword evidence="2" id="KW-1185">Reference proteome</keyword>